<dbReference type="STRING" id="441112.SAMN04488094_103352"/>
<accession>A0A1I1HZZ7</accession>
<dbReference type="AlphaFoldDB" id="A0A1I1HZZ7"/>
<dbReference type="EMBL" id="FOLG01000003">
    <property type="protein sequence ID" value="SFC29749.1"/>
    <property type="molecule type" value="Genomic_DNA"/>
</dbReference>
<dbReference type="RefSeq" id="WP_093360312.1">
    <property type="nucleotide sequence ID" value="NZ_FOLG01000003.1"/>
</dbReference>
<evidence type="ECO:0008006" key="3">
    <source>
        <dbReference type="Google" id="ProtNLM"/>
    </source>
</evidence>
<proteinExistence type="predicted"/>
<evidence type="ECO:0000313" key="2">
    <source>
        <dbReference type="Proteomes" id="UP000198728"/>
    </source>
</evidence>
<keyword evidence="2" id="KW-1185">Reference proteome</keyword>
<reference evidence="1 2" key="1">
    <citation type="submission" date="2016-10" db="EMBL/GenBank/DDBJ databases">
        <authorList>
            <person name="de Groot N.N."/>
        </authorList>
    </citation>
    <scope>NUCLEOTIDE SEQUENCE [LARGE SCALE GENOMIC DNA]</scope>
    <source>
        <strain evidence="1 2">DSM 19548</strain>
    </source>
</reference>
<dbReference type="OrthoDB" id="3538535at2"/>
<dbReference type="Proteomes" id="UP000198728">
    <property type="component" value="Unassembled WGS sequence"/>
</dbReference>
<sequence>MSLTTADVVAQFERMVASMGVSLTLVGTEGTVATVQYGSEGDPTCDICVFSTDDLKAMLEEAFVRNNVGPTEVKFV</sequence>
<organism evidence="1 2">
    <name type="scientific">Tropicimonas isoalkanivorans</name>
    <dbReference type="NCBI Taxonomy" id="441112"/>
    <lineage>
        <taxon>Bacteria</taxon>
        <taxon>Pseudomonadati</taxon>
        <taxon>Pseudomonadota</taxon>
        <taxon>Alphaproteobacteria</taxon>
        <taxon>Rhodobacterales</taxon>
        <taxon>Roseobacteraceae</taxon>
        <taxon>Tropicimonas</taxon>
    </lineage>
</organism>
<protein>
    <recommendedName>
        <fullName evidence="3">NifU-like domain-containing protein</fullName>
    </recommendedName>
</protein>
<name>A0A1I1HZZ7_9RHOB</name>
<evidence type="ECO:0000313" key="1">
    <source>
        <dbReference type="EMBL" id="SFC29749.1"/>
    </source>
</evidence>
<gene>
    <name evidence="1" type="ORF">SAMN04488094_103352</name>
</gene>